<accession>A0A5B0X4F3</accession>
<dbReference type="Gene3D" id="3.30.2340.10">
    <property type="entry name" value="TruD, insertion domain"/>
    <property type="match status" value="1"/>
</dbReference>
<comment type="catalytic activity">
    <reaction evidence="4">
        <text>uridine(13) in tRNA = pseudouridine(13) in tRNA</text>
        <dbReference type="Rhea" id="RHEA:42540"/>
        <dbReference type="Rhea" id="RHEA-COMP:10105"/>
        <dbReference type="Rhea" id="RHEA-COMP:10106"/>
        <dbReference type="ChEBI" id="CHEBI:65314"/>
        <dbReference type="ChEBI" id="CHEBI:65315"/>
        <dbReference type="EC" id="5.4.99.27"/>
    </reaction>
</comment>
<dbReference type="GO" id="GO:0031119">
    <property type="term" value="P:tRNA pseudouridine synthesis"/>
    <property type="evidence" value="ECO:0007669"/>
    <property type="project" value="UniProtKB-UniRule"/>
</dbReference>
<reference evidence="6 7" key="1">
    <citation type="submission" date="2019-09" db="EMBL/GenBank/DDBJ databases">
        <authorList>
            <person name="Chen X.-Y."/>
        </authorList>
    </citation>
    <scope>NUCLEOTIDE SEQUENCE [LARGE SCALE GENOMIC DNA]</scope>
    <source>
        <strain evidence="6 7">NY5</strain>
    </source>
</reference>
<dbReference type="InterPro" id="IPR001656">
    <property type="entry name" value="PsdUridine_synth_TruD"/>
</dbReference>
<evidence type="ECO:0000313" key="7">
    <source>
        <dbReference type="Proteomes" id="UP000323708"/>
    </source>
</evidence>
<dbReference type="GO" id="GO:0003723">
    <property type="term" value="F:RNA binding"/>
    <property type="evidence" value="ECO:0007669"/>
    <property type="project" value="InterPro"/>
</dbReference>
<dbReference type="PANTHER" id="PTHR47811:SF1">
    <property type="entry name" value="TRNA PSEUDOURIDINE SYNTHASE D"/>
    <property type="match status" value="1"/>
</dbReference>
<evidence type="ECO:0000256" key="3">
    <source>
        <dbReference type="ARBA" id="ARBA00023235"/>
    </source>
</evidence>
<evidence type="ECO:0000259" key="5">
    <source>
        <dbReference type="PROSITE" id="PS50984"/>
    </source>
</evidence>
<dbReference type="EC" id="5.4.99.27" evidence="4"/>
<dbReference type="InterPro" id="IPR020103">
    <property type="entry name" value="PsdUridine_synth_cat_dom_sf"/>
</dbReference>
<dbReference type="EMBL" id="VTUX01000002">
    <property type="protein sequence ID" value="KAA1193447.1"/>
    <property type="molecule type" value="Genomic_DNA"/>
</dbReference>
<dbReference type="PROSITE" id="PS50984">
    <property type="entry name" value="TRUD"/>
    <property type="match status" value="1"/>
</dbReference>
<proteinExistence type="inferred from homology"/>
<keyword evidence="7" id="KW-1185">Reference proteome</keyword>
<dbReference type="GO" id="GO:0160150">
    <property type="term" value="F:tRNA pseudouridine(13) synthase activity"/>
    <property type="evidence" value="ECO:0007669"/>
    <property type="project" value="UniProtKB-EC"/>
</dbReference>
<evidence type="ECO:0000256" key="4">
    <source>
        <dbReference type="HAMAP-Rule" id="MF_01082"/>
    </source>
</evidence>
<dbReference type="InterPro" id="IPR042214">
    <property type="entry name" value="TruD_catalytic"/>
</dbReference>
<dbReference type="InterPro" id="IPR050170">
    <property type="entry name" value="TruD_pseudoU_synthase"/>
</dbReference>
<dbReference type="RefSeq" id="WP_149610554.1">
    <property type="nucleotide sequence ID" value="NZ_VTUX01000002.1"/>
</dbReference>
<keyword evidence="2 4" id="KW-0819">tRNA processing</keyword>
<dbReference type="SUPFAM" id="SSF55120">
    <property type="entry name" value="Pseudouridine synthase"/>
    <property type="match status" value="1"/>
</dbReference>
<dbReference type="InterPro" id="IPR020119">
    <property type="entry name" value="PsdUridine_synth_TruD_CS"/>
</dbReference>
<sequence length="344" mass="38888">MSAGPPTVAGEPVCTALLRCTPEDFRVDEELGFEPEGDGEHAFLFLQKRCLNTAELAQRLSSLAGVHPRDVSFSGMKDRNAVTRQWFSVRLAGRTEPRWQELESGEDVEVIRVQRHRRKLKRGVHRHNRFVLVLRELQGDREQVATRLNTLAVQGAPNYFGPQRFGRDGSTLQQALQWAEAGPRRVSRNKRSLMLSALRAHLFNALLAERVKAGDWNTVVAGDTCMLAGTRSHFQCAQPDADITRRCADADLHPALPLWGRGLEPVAPELLARWHRVLKEELALGDFLTEQGLEASWRATRLIPDDFCWQFCDDDALQLEFRLGAGCYATALLGEFVHYRELQR</sequence>
<dbReference type="PANTHER" id="PTHR47811">
    <property type="entry name" value="TRNA PSEUDOURIDINE SYNTHASE D"/>
    <property type="match status" value="1"/>
</dbReference>
<name>A0A5B0X4F3_9GAMM</name>
<keyword evidence="3 4" id="KW-0413">Isomerase</keyword>
<dbReference type="CDD" id="cd02575">
    <property type="entry name" value="PseudoU_synth_EcTruD"/>
    <property type="match status" value="1"/>
</dbReference>
<dbReference type="GO" id="GO:0005829">
    <property type="term" value="C:cytosol"/>
    <property type="evidence" value="ECO:0007669"/>
    <property type="project" value="TreeGrafter"/>
</dbReference>
<evidence type="ECO:0000313" key="6">
    <source>
        <dbReference type="EMBL" id="KAA1193447.1"/>
    </source>
</evidence>
<protein>
    <recommendedName>
        <fullName evidence="4">tRNA pseudouridine synthase D</fullName>
        <ecNumber evidence="4">5.4.99.27</ecNumber>
    </recommendedName>
    <alternativeName>
        <fullName evidence="4">tRNA pseudouridine(13) synthase</fullName>
    </alternativeName>
    <alternativeName>
        <fullName evidence="4">tRNA pseudouridylate synthase D</fullName>
    </alternativeName>
    <alternativeName>
        <fullName evidence="4">tRNA-uridine isomerase D</fullName>
    </alternativeName>
</protein>
<comment type="function">
    <text evidence="4">Responsible for synthesis of pseudouridine from uracil-13 in transfer RNAs.</text>
</comment>
<organism evidence="6 7">
    <name type="scientific">Pseudohalioglobus sediminis</name>
    <dbReference type="NCBI Taxonomy" id="2606449"/>
    <lineage>
        <taxon>Bacteria</taxon>
        <taxon>Pseudomonadati</taxon>
        <taxon>Pseudomonadota</taxon>
        <taxon>Gammaproteobacteria</taxon>
        <taxon>Cellvibrionales</taxon>
        <taxon>Halieaceae</taxon>
        <taxon>Pseudohalioglobus</taxon>
    </lineage>
</organism>
<feature type="domain" description="TRUD" evidence="5">
    <location>
        <begin position="155"/>
        <end position="306"/>
    </location>
</feature>
<dbReference type="InterPro" id="IPR011760">
    <property type="entry name" value="PsdUridine_synth_TruD_insert"/>
</dbReference>
<comment type="caution">
    <text evidence="6">The sequence shown here is derived from an EMBL/GenBank/DDBJ whole genome shotgun (WGS) entry which is preliminary data.</text>
</comment>
<feature type="active site" description="Nucleophile" evidence="4">
    <location>
        <position position="78"/>
    </location>
</feature>
<dbReference type="InterPro" id="IPR043165">
    <property type="entry name" value="TruD_insert_sf"/>
</dbReference>
<evidence type="ECO:0000256" key="2">
    <source>
        <dbReference type="ARBA" id="ARBA00022694"/>
    </source>
</evidence>
<comment type="similarity">
    <text evidence="1 4">Belongs to the pseudouridine synthase TruD family.</text>
</comment>
<dbReference type="Gene3D" id="3.30.2350.20">
    <property type="entry name" value="TruD, catalytic domain"/>
    <property type="match status" value="1"/>
</dbReference>
<gene>
    <name evidence="4" type="primary">truD</name>
    <name evidence="6" type="ORF">F0M18_06320</name>
</gene>
<dbReference type="Proteomes" id="UP000323708">
    <property type="component" value="Unassembled WGS sequence"/>
</dbReference>
<dbReference type="AlphaFoldDB" id="A0A5B0X4F3"/>
<dbReference type="HAMAP" id="MF_01082">
    <property type="entry name" value="TruD"/>
    <property type="match status" value="1"/>
</dbReference>
<dbReference type="Pfam" id="PF01142">
    <property type="entry name" value="TruD"/>
    <property type="match status" value="2"/>
</dbReference>
<dbReference type="PROSITE" id="PS01268">
    <property type="entry name" value="UPF0024"/>
    <property type="match status" value="1"/>
</dbReference>
<evidence type="ECO:0000256" key="1">
    <source>
        <dbReference type="ARBA" id="ARBA00007953"/>
    </source>
</evidence>